<dbReference type="CDD" id="cd13124">
    <property type="entry name" value="MATE_SpoVB_like"/>
    <property type="match status" value="1"/>
</dbReference>
<dbReference type="GO" id="GO:0005886">
    <property type="term" value="C:plasma membrane"/>
    <property type="evidence" value="ECO:0007669"/>
    <property type="project" value="UniProtKB-SubCell"/>
</dbReference>
<evidence type="ECO:0000256" key="1">
    <source>
        <dbReference type="ARBA" id="ARBA00004651"/>
    </source>
</evidence>
<feature type="transmembrane region" description="Helical" evidence="6">
    <location>
        <begin position="51"/>
        <end position="73"/>
    </location>
</feature>
<organism evidence="7 8">
    <name type="scientific">Bacillus selenitireducens (strain ATCC 700615 / DSM 15326 / MLS10)</name>
    <dbReference type="NCBI Taxonomy" id="439292"/>
    <lineage>
        <taxon>Bacteria</taxon>
        <taxon>Bacillati</taxon>
        <taxon>Bacillota</taxon>
        <taxon>Bacilli</taxon>
        <taxon>Bacillales</taxon>
        <taxon>Bacillaceae</taxon>
        <taxon>Salisediminibacterium</taxon>
    </lineage>
</organism>
<dbReference type="InterPro" id="IPR002797">
    <property type="entry name" value="Polysacc_synth"/>
</dbReference>
<dbReference type="RefSeq" id="WP_013171038.1">
    <property type="nucleotide sequence ID" value="NC_014219.1"/>
</dbReference>
<gene>
    <name evidence="7" type="ordered locus">Bsel_0057</name>
</gene>
<feature type="transmembrane region" description="Helical" evidence="6">
    <location>
        <begin position="121"/>
        <end position="140"/>
    </location>
</feature>
<sequence>MAEKTADSWMAGALWLSLAALTAKVLSALYKVPYQNLTGDAGFYVYQQVYPLYGVALVLGTAGFPLVLAGMTGDMTDQRRERLRFLFSVLSGVYIVMALAVFSLASVLASVMGDPALAGPLRWMALPFLLIPVLAFYRGVFQGQGETGPSALSQVLEQLARVVVILAVAAWVTRVGGSAYEAGISAGAGAFTGGLAGVVILVVMMNKREPALIRGVYTFRGPLLPSRWRSDLRNLLVPGLLVSLSALALIAFQLTDALTVYRGLLASGLAADEAAMTKGIYDRSWPLIQFGAVITTVFSYAALPVVVRAVREGKHAEVKREIARAVQICLVFGSAAAVGLAVIMPEVNAMLFTDEAGTTALRIAGLGVLPGSLFMTAAVLWHAVGKAGKPAVWLLAGVGVKGLGNAVLVPLYGITGAAVASLAGFTLMAVAVLVQLIRSSRLPAIPRVFTGKLLIALGLMGVAARIAGAAAGLLPVDGVRLTATLEALTGAGAGAVVFLFVIRALRLFDADTWHGLPLIGSRLPYPHD</sequence>
<dbReference type="HOGENOM" id="CLU_022017_2_1_9"/>
<evidence type="ECO:0000256" key="2">
    <source>
        <dbReference type="ARBA" id="ARBA00022475"/>
    </source>
</evidence>
<evidence type="ECO:0000313" key="8">
    <source>
        <dbReference type="Proteomes" id="UP000000271"/>
    </source>
</evidence>
<feature type="transmembrane region" description="Helical" evidence="6">
    <location>
        <begin position="322"/>
        <end position="343"/>
    </location>
</feature>
<evidence type="ECO:0000256" key="5">
    <source>
        <dbReference type="ARBA" id="ARBA00023136"/>
    </source>
</evidence>
<evidence type="ECO:0000313" key="7">
    <source>
        <dbReference type="EMBL" id="ADH97608.1"/>
    </source>
</evidence>
<feature type="transmembrane region" description="Helical" evidence="6">
    <location>
        <begin position="152"/>
        <end position="172"/>
    </location>
</feature>
<feature type="transmembrane region" description="Helical" evidence="6">
    <location>
        <begin position="449"/>
        <end position="467"/>
    </location>
</feature>
<evidence type="ECO:0000256" key="4">
    <source>
        <dbReference type="ARBA" id="ARBA00022989"/>
    </source>
</evidence>
<proteinExistence type="predicted"/>
<keyword evidence="8" id="KW-1185">Reference proteome</keyword>
<feature type="transmembrane region" description="Helical" evidence="6">
    <location>
        <begin position="391"/>
        <end position="412"/>
    </location>
</feature>
<evidence type="ECO:0000256" key="3">
    <source>
        <dbReference type="ARBA" id="ARBA00022692"/>
    </source>
</evidence>
<feature type="transmembrane region" description="Helical" evidence="6">
    <location>
        <begin position="363"/>
        <end position="384"/>
    </location>
</feature>
<dbReference type="InterPro" id="IPR050833">
    <property type="entry name" value="Poly_Biosynth_Transport"/>
</dbReference>
<dbReference type="KEGG" id="bse:Bsel_0057"/>
<dbReference type="EMBL" id="CP001791">
    <property type="protein sequence ID" value="ADH97608.1"/>
    <property type="molecule type" value="Genomic_DNA"/>
</dbReference>
<feature type="transmembrane region" description="Helical" evidence="6">
    <location>
        <begin position="287"/>
        <end position="310"/>
    </location>
</feature>
<feature type="transmembrane region" description="Helical" evidence="6">
    <location>
        <begin position="487"/>
        <end position="505"/>
    </location>
</feature>
<protein>
    <submittedName>
        <fullName evidence="7">Polysaccharide biosynthesis protein</fullName>
    </submittedName>
</protein>
<keyword evidence="2" id="KW-1003">Cell membrane</keyword>
<accession>D6XV50</accession>
<dbReference type="Proteomes" id="UP000000271">
    <property type="component" value="Chromosome"/>
</dbReference>
<name>D6XV50_BACIE</name>
<keyword evidence="5 6" id="KW-0472">Membrane</keyword>
<dbReference type="AlphaFoldDB" id="D6XV50"/>
<feature type="transmembrane region" description="Helical" evidence="6">
    <location>
        <begin position="235"/>
        <end position="254"/>
    </location>
</feature>
<evidence type="ECO:0000256" key="6">
    <source>
        <dbReference type="SAM" id="Phobius"/>
    </source>
</evidence>
<dbReference type="PANTHER" id="PTHR30250">
    <property type="entry name" value="PST FAMILY PREDICTED COLANIC ACID TRANSPORTER"/>
    <property type="match status" value="1"/>
</dbReference>
<feature type="transmembrane region" description="Helical" evidence="6">
    <location>
        <begin position="85"/>
        <end position="109"/>
    </location>
</feature>
<dbReference type="eggNOG" id="COG2244">
    <property type="taxonomic scope" value="Bacteria"/>
</dbReference>
<feature type="transmembrane region" description="Helical" evidence="6">
    <location>
        <begin position="418"/>
        <end position="437"/>
    </location>
</feature>
<keyword evidence="3 6" id="KW-0812">Transmembrane</keyword>
<comment type="subcellular location">
    <subcellularLocation>
        <location evidence="1">Cell membrane</location>
        <topology evidence="1">Multi-pass membrane protein</topology>
    </subcellularLocation>
</comment>
<keyword evidence="4 6" id="KW-1133">Transmembrane helix</keyword>
<dbReference type="STRING" id="439292.Bsel_0057"/>
<feature type="transmembrane region" description="Helical" evidence="6">
    <location>
        <begin position="184"/>
        <end position="204"/>
    </location>
</feature>
<dbReference type="InterPro" id="IPR024923">
    <property type="entry name" value="PG_synth_SpoVB"/>
</dbReference>
<reference evidence="7" key="1">
    <citation type="submission" date="2009-10" db="EMBL/GenBank/DDBJ databases">
        <title>Complete sequence of Bacillus selenitireducens MLS10.</title>
        <authorList>
            <consortium name="US DOE Joint Genome Institute"/>
            <person name="Lucas S."/>
            <person name="Copeland A."/>
            <person name="Lapidus A."/>
            <person name="Glavina del Rio T."/>
            <person name="Dalin E."/>
            <person name="Tice H."/>
            <person name="Bruce D."/>
            <person name="Goodwin L."/>
            <person name="Pitluck S."/>
            <person name="Sims D."/>
            <person name="Brettin T."/>
            <person name="Detter J.C."/>
            <person name="Han C."/>
            <person name="Larimer F."/>
            <person name="Land M."/>
            <person name="Hauser L."/>
            <person name="Kyrpides N."/>
            <person name="Ovchinnikova G."/>
            <person name="Stolz J."/>
        </authorList>
    </citation>
    <scope>NUCLEOTIDE SEQUENCE [LARGE SCALE GENOMIC DNA]</scope>
    <source>
        <strain evidence="7">MLS10</strain>
    </source>
</reference>
<dbReference type="Pfam" id="PF01943">
    <property type="entry name" value="Polysacc_synt"/>
    <property type="match status" value="1"/>
</dbReference>
<dbReference type="PANTHER" id="PTHR30250:SF29">
    <property type="entry name" value="POLYSACCHARIDE BIOSYNTHESIS PROTEIN C-TERMINAL DOMAIN-CONTAINING PROTEIN"/>
    <property type="match status" value="1"/>
</dbReference>
<dbReference type="OrthoDB" id="9775950at2"/>